<dbReference type="InterPro" id="IPR036249">
    <property type="entry name" value="Thioredoxin-like_sf"/>
</dbReference>
<dbReference type="KEGG" id="sphl:LPB140_04015"/>
<dbReference type="Proteomes" id="UP000242561">
    <property type="component" value="Chromosome"/>
</dbReference>
<organism evidence="6 7">
    <name type="scientific">Sphingorhabdus lutea</name>
    <dbReference type="NCBI Taxonomy" id="1913578"/>
    <lineage>
        <taxon>Bacteria</taxon>
        <taxon>Pseudomonadati</taxon>
        <taxon>Pseudomonadota</taxon>
        <taxon>Alphaproteobacteria</taxon>
        <taxon>Sphingomonadales</taxon>
        <taxon>Sphingomonadaceae</taxon>
        <taxon>Sphingorhabdus</taxon>
    </lineage>
</organism>
<dbReference type="GO" id="GO:0015036">
    <property type="term" value="F:disulfide oxidoreductase activity"/>
    <property type="evidence" value="ECO:0007669"/>
    <property type="project" value="UniProtKB-ARBA"/>
</dbReference>
<dbReference type="GO" id="GO:0030313">
    <property type="term" value="C:cell envelope"/>
    <property type="evidence" value="ECO:0007669"/>
    <property type="project" value="UniProtKB-SubCell"/>
</dbReference>
<dbReference type="EMBL" id="CP018154">
    <property type="protein sequence ID" value="APG62112.1"/>
    <property type="molecule type" value="Genomic_DNA"/>
</dbReference>
<evidence type="ECO:0000313" key="7">
    <source>
        <dbReference type="Proteomes" id="UP000242561"/>
    </source>
</evidence>
<dbReference type="Gene3D" id="3.40.30.10">
    <property type="entry name" value="Glutaredoxin"/>
    <property type="match status" value="1"/>
</dbReference>
<feature type="domain" description="Thioredoxin" evidence="5">
    <location>
        <begin position="68"/>
        <end position="206"/>
    </location>
</feature>
<sequence length="206" mass="22909">MLLESELRILIILFPIMASFLLLTSCDRAIDQKEQVPETKLGTEKIATPIENGALESASGLKAQLLYDNAGSEAPKVEFFSPDGSKNNLTNYRGRPLLLNLWATWCGPCRVEMPSLDTLAALEEGKLTVLTVSQDLEGGKVVRPFFEKYQFANLQGHYDPQNNLWKAVGASALPVTILYDENGIEKWRVVGGLEWDDEMVADLIHQ</sequence>
<keyword evidence="7" id="KW-1185">Reference proteome</keyword>
<name>A0A1L3JAF9_9SPHN</name>
<dbReference type="PROSITE" id="PS51352">
    <property type="entry name" value="THIOREDOXIN_2"/>
    <property type="match status" value="1"/>
</dbReference>
<accession>A0A1L3JAF9</accession>
<dbReference type="OrthoDB" id="9799347at2"/>
<reference evidence="6 7" key="1">
    <citation type="submission" date="2016-11" db="EMBL/GenBank/DDBJ databases">
        <title>Sphingorhabdus sp. LPB0140, isolated from marine environment.</title>
        <authorList>
            <person name="Kim E."/>
            <person name="Yi H."/>
        </authorList>
    </citation>
    <scope>NUCLEOTIDE SEQUENCE [LARGE SCALE GENOMIC DNA]</scope>
    <source>
        <strain evidence="6 7">LPB0140</strain>
    </source>
</reference>
<proteinExistence type="predicted"/>
<keyword evidence="3" id="KW-1015">Disulfide bond</keyword>
<gene>
    <name evidence="6" type="ORF">LPB140_04015</name>
</gene>
<dbReference type="InterPro" id="IPR013766">
    <property type="entry name" value="Thioredoxin_domain"/>
</dbReference>
<evidence type="ECO:0000259" key="5">
    <source>
        <dbReference type="PROSITE" id="PS51352"/>
    </source>
</evidence>
<dbReference type="SUPFAM" id="SSF52833">
    <property type="entry name" value="Thioredoxin-like"/>
    <property type="match status" value="1"/>
</dbReference>
<evidence type="ECO:0000256" key="2">
    <source>
        <dbReference type="ARBA" id="ARBA00022748"/>
    </source>
</evidence>
<dbReference type="AlphaFoldDB" id="A0A1L3JAF9"/>
<dbReference type="STRING" id="1913578.LPB140_04015"/>
<protein>
    <recommendedName>
        <fullName evidence="5">Thioredoxin domain-containing protein</fullName>
    </recommendedName>
</protein>
<evidence type="ECO:0000256" key="1">
    <source>
        <dbReference type="ARBA" id="ARBA00004196"/>
    </source>
</evidence>
<dbReference type="InterPro" id="IPR050553">
    <property type="entry name" value="Thioredoxin_ResA/DsbE_sf"/>
</dbReference>
<dbReference type="InterPro" id="IPR013740">
    <property type="entry name" value="Redoxin"/>
</dbReference>
<dbReference type="InterPro" id="IPR017937">
    <property type="entry name" value="Thioredoxin_CS"/>
</dbReference>
<dbReference type="PANTHER" id="PTHR42852:SF6">
    <property type="entry name" value="THIOL:DISULFIDE INTERCHANGE PROTEIN DSBE"/>
    <property type="match status" value="1"/>
</dbReference>
<dbReference type="CDD" id="cd02966">
    <property type="entry name" value="TlpA_like_family"/>
    <property type="match status" value="1"/>
</dbReference>
<dbReference type="Pfam" id="PF08534">
    <property type="entry name" value="Redoxin"/>
    <property type="match status" value="1"/>
</dbReference>
<dbReference type="RefSeq" id="WP_083549980.1">
    <property type="nucleotide sequence ID" value="NZ_CP018154.1"/>
</dbReference>
<comment type="subcellular location">
    <subcellularLocation>
        <location evidence="1">Cell envelope</location>
    </subcellularLocation>
</comment>
<evidence type="ECO:0000256" key="3">
    <source>
        <dbReference type="ARBA" id="ARBA00023157"/>
    </source>
</evidence>
<evidence type="ECO:0000256" key="4">
    <source>
        <dbReference type="ARBA" id="ARBA00023284"/>
    </source>
</evidence>
<dbReference type="PANTHER" id="PTHR42852">
    <property type="entry name" value="THIOL:DISULFIDE INTERCHANGE PROTEIN DSBE"/>
    <property type="match status" value="1"/>
</dbReference>
<evidence type="ECO:0000313" key="6">
    <source>
        <dbReference type="EMBL" id="APG62112.1"/>
    </source>
</evidence>
<dbReference type="PROSITE" id="PS00194">
    <property type="entry name" value="THIOREDOXIN_1"/>
    <property type="match status" value="1"/>
</dbReference>
<keyword evidence="4" id="KW-0676">Redox-active center</keyword>
<keyword evidence="2" id="KW-0201">Cytochrome c-type biogenesis</keyword>
<dbReference type="GO" id="GO:0017004">
    <property type="term" value="P:cytochrome complex assembly"/>
    <property type="evidence" value="ECO:0007669"/>
    <property type="project" value="UniProtKB-KW"/>
</dbReference>